<reference evidence="1" key="1">
    <citation type="submission" date="2021-01" db="EMBL/GenBank/DDBJ databases">
        <title>Whole genome shotgun sequence of Rhizocola hellebori NBRC 109834.</title>
        <authorList>
            <person name="Komaki H."/>
            <person name="Tamura T."/>
        </authorList>
    </citation>
    <scope>NUCLEOTIDE SEQUENCE</scope>
    <source>
        <strain evidence="1">NBRC 109834</strain>
    </source>
</reference>
<protein>
    <recommendedName>
        <fullName evidence="3">DUF1963 domain-containing protein</fullName>
    </recommendedName>
</protein>
<keyword evidence="2" id="KW-1185">Reference proteome</keyword>
<comment type="caution">
    <text evidence="1">The sequence shown here is derived from an EMBL/GenBank/DDBJ whole genome shotgun (WGS) entry which is preliminary data.</text>
</comment>
<evidence type="ECO:0008006" key="3">
    <source>
        <dbReference type="Google" id="ProtNLM"/>
    </source>
</evidence>
<dbReference type="RefSeq" id="WP_203911625.1">
    <property type="nucleotide sequence ID" value="NZ_BONY01000041.1"/>
</dbReference>
<dbReference type="Pfam" id="PF09234">
    <property type="entry name" value="DUF1963"/>
    <property type="match status" value="1"/>
</dbReference>
<dbReference type="Gene3D" id="2.30.320.10">
    <property type="entry name" value="YwqG-like"/>
    <property type="match status" value="1"/>
</dbReference>
<dbReference type="EMBL" id="BONY01000041">
    <property type="protein sequence ID" value="GIH07850.1"/>
    <property type="molecule type" value="Genomic_DNA"/>
</dbReference>
<accession>A0A8J3QDX7</accession>
<gene>
    <name evidence="1" type="ORF">Rhe02_59170</name>
</gene>
<dbReference type="PANTHER" id="PTHR36436">
    <property type="entry name" value="SLL5081 PROTEIN"/>
    <property type="match status" value="1"/>
</dbReference>
<dbReference type="SUPFAM" id="SSF103032">
    <property type="entry name" value="Hypothetical protein YwqG"/>
    <property type="match status" value="1"/>
</dbReference>
<evidence type="ECO:0000313" key="1">
    <source>
        <dbReference type="EMBL" id="GIH07850.1"/>
    </source>
</evidence>
<evidence type="ECO:0000313" key="2">
    <source>
        <dbReference type="Proteomes" id="UP000612899"/>
    </source>
</evidence>
<dbReference type="InterPro" id="IPR035948">
    <property type="entry name" value="YwqG-like_sf"/>
</dbReference>
<name>A0A8J3QDX7_9ACTN</name>
<dbReference type="InterPro" id="IPR015315">
    <property type="entry name" value="DUF1963"/>
</dbReference>
<proteinExistence type="predicted"/>
<dbReference type="Proteomes" id="UP000612899">
    <property type="component" value="Unassembled WGS sequence"/>
</dbReference>
<dbReference type="AlphaFoldDB" id="A0A8J3QDX7"/>
<organism evidence="1 2">
    <name type="scientific">Rhizocola hellebori</name>
    <dbReference type="NCBI Taxonomy" id="1392758"/>
    <lineage>
        <taxon>Bacteria</taxon>
        <taxon>Bacillati</taxon>
        <taxon>Actinomycetota</taxon>
        <taxon>Actinomycetes</taxon>
        <taxon>Micromonosporales</taxon>
        <taxon>Micromonosporaceae</taxon>
        <taxon>Rhizocola</taxon>
    </lineage>
</organism>
<dbReference type="PANTHER" id="PTHR36436:SF6">
    <property type="entry name" value="SLL5081 PROTEIN"/>
    <property type="match status" value="1"/>
</dbReference>
<sequence>MDLDELRAALDNSLPPQLAPIVDTVLSLACPSAQLTVNDAGPHAGAYGGLPALPADVEWPHRSGQPLTLLAQLDCAVLSGVLGPAWTLPDQGTLLFFYDDATLGADEQAARVVHVNGHAPMRQAPADTVVIPQLPLTATPCWSLPEMGAGELSSSMTADPLGTLDVLSRISDLVPHTPHQVLGWLGDGYYPPHPQLRPLLQVEAEQGTAWGECVRIAFLVPDEDLQQTHLDRVRIAYEVA</sequence>